<organism evidence="2 3">
    <name type="scientific">Sulfitobacter profundi</name>
    <dbReference type="NCBI Taxonomy" id="2679961"/>
    <lineage>
        <taxon>Bacteria</taxon>
        <taxon>Pseudomonadati</taxon>
        <taxon>Pseudomonadota</taxon>
        <taxon>Alphaproteobacteria</taxon>
        <taxon>Rhodobacterales</taxon>
        <taxon>Roseobacteraceae</taxon>
        <taxon>Sulfitobacter</taxon>
    </lineage>
</organism>
<proteinExistence type="predicted"/>
<keyword evidence="3" id="KW-1185">Reference proteome</keyword>
<gene>
    <name evidence="2" type="ORF">ACFQAU_12825</name>
</gene>
<dbReference type="RefSeq" id="WP_132445126.1">
    <property type="nucleotide sequence ID" value="NZ_JBHSWA010000001.1"/>
</dbReference>
<sequence>MSGLGGLFSVLMVGHSLFGADGPDMLQEALRAGVGQGEVRAQIINGAPLRYNWDESDRAEGVDARTVLPEGQTTHLILTEAIPLANHTRWSDTEVYAQAFFGLAAAANATVKVYLQETWHSLKSGSGEAVAYDDHAHIPWRERLQNDLPAWEGIAAAVSDGRSSDTATIEVIPAGQAMARLYDEIAAERVPGLNEIDALFADDIHLNDLGHYFVAMVQYATLTGKDPLGLPTDFNDRWGKAFDTPTPDLARELQRVAWDAVREYQGSAVVPVPPATRPAAANNAQTAPISPTGPPAVPESTLARDEPAPAPDEPASAPDEPAPAPDEPEVPVTPIANAPFKITPPQDAVAGTRDMGIGLAAIADWSVQAPFLDLMKTARPWLGHLAGRFGGMEYAQLVEGGYLDSEGWPVKMPRALGSIGTLILTDMPPQATTLRGRYLLRFEGQGVIEVTGRAENVRYGKNEVRFDYAPGPGSVDIRIQRMHRSDPPRDITVVREDRAADFDAGARFNPDWTQHLTGMKVLRFMDWMGTNDSPIAAWEDRPRPEDVTYALRGVPVEVMVALANELKIDPWFNMPHLADDGYVTAFATYVEETLSEDRKAYVEFSNEVWNWQFAQTQWADEMAQARWNEAEKGMQFYGLRAAEVARIWTDVFGGEAEARLRNVIASQTGWLGLEREALEAPLYQAEKAGNRAPATAFDAYAITGYFGGVLGLEDNAELVKDWLSESLELARAEGEAEGVSGSALDDYIKTHRFDAATARAAKDLRNGGISGLQNDTLADLIGRVWPYHAAVARAHDLDLVMYEGGSHVVGLGAQVNDESLTAFFHHLNYAPQMGALYTDLMAGWLAVGGQLFTHYSDVYAPTKWGSWGALRYLADENPRWDALNAWK</sequence>
<dbReference type="Gene3D" id="3.40.50.1110">
    <property type="entry name" value="SGNH hydrolase"/>
    <property type="match status" value="1"/>
</dbReference>
<evidence type="ECO:0000313" key="3">
    <source>
        <dbReference type="Proteomes" id="UP001596403"/>
    </source>
</evidence>
<protein>
    <submittedName>
        <fullName evidence="2">Uncharacterized protein</fullName>
    </submittedName>
</protein>
<name>A0ABW1YZ63_9RHOB</name>
<reference evidence="3" key="1">
    <citation type="journal article" date="2019" name="Int. J. Syst. Evol. Microbiol.">
        <title>The Global Catalogue of Microorganisms (GCM) 10K type strain sequencing project: providing services to taxonomists for standard genome sequencing and annotation.</title>
        <authorList>
            <consortium name="The Broad Institute Genomics Platform"/>
            <consortium name="The Broad Institute Genome Sequencing Center for Infectious Disease"/>
            <person name="Wu L."/>
            <person name="Ma J."/>
        </authorList>
    </citation>
    <scope>NUCLEOTIDE SEQUENCE [LARGE SCALE GENOMIC DNA]</scope>
    <source>
        <strain evidence="3">NBRC 111368</strain>
    </source>
</reference>
<evidence type="ECO:0000256" key="1">
    <source>
        <dbReference type="SAM" id="MobiDB-lite"/>
    </source>
</evidence>
<dbReference type="InterPro" id="IPR036514">
    <property type="entry name" value="SGNH_hydro_sf"/>
</dbReference>
<accession>A0ABW1YZ63</accession>
<feature type="compositionally biased region" description="Low complexity" evidence="1">
    <location>
        <begin position="277"/>
        <end position="288"/>
    </location>
</feature>
<comment type="caution">
    <text evidence="2">The sequence shown here is derived from an EMBL/GenBank/DDBJ whole genome shotgun (WGS) entry which is preliminary data.</text>
</comment>
<dbReference type="EMBL" id="JBHSWA010000001">
    <property type="protein sequence ID" value="MFC6642449.1"/>
    <property type="molecule type" value="Genomic_DNA"/>
</dbReference>
<feature type="region of interest" description="Disordered" evidence="1">
    <location>
        <begin position="271"/>
        <end position="328"/>
    </location>
</feature>
<evidence type="ECO:0000313" key="2">
    <source>
        <dbReference type="EMBL" id="MFC6642449.1"/>
    </source>
</evidence>
<dbReference type="Proteomes" id="UP001596403">
    <property type="component" value="Unassembled WGS sequence"/>
</dbReference>